<dbReference type="CDD" id="cd00038">
    <property type="entry name" value="CAP_ED"/>
    <property type="match status" value="1"/>
</dbReference>
<keyword evidence="6" id="KW-0614">Plasmid</keyword>
<gene>
    <name evidence="6" type="ORF">Ga0080574_TMP4983</name>
</gene>
<evidence type="ECO:0000256" key="1">
    <source>
        <dbReference type="ARBA" id="ARBA00023015"/>
    </source>
</evidence>
<dbReference type="PANTHER" id="PTHR24567">
    <property type="entry name" value="CRP FAMILY TRANSCRIPTIONAL REGULATORY PROTEIN"/>
    <property type="match status" value="1"/>
</dbReference>
<dbReference type="InterPro" id="IPR050397">
    <property type="entry name" value="Env_Response_Regulators"/>
</dbReference>
<dbReference type="GO" id="GO:0005829">
    <property type="term" value="C:cytosol"/>
    <property type="evidence" value="ECO:0007669"/>
    <property type="project" value="TreeGrafter"/>
</dbReference>
<dbReference type="Proteomes" id="UP000187059">
    <property type="component" value="Plasmid pPABY4"/>
</dbReference>
<dbReference type="PANTHER" id="PTHR24567:SF74">
    <property type="entry name" value="HTH-TYPE TRANSCRIPTIONAL REGULATOR ARCR"/>
    <property type="match status" value="1"/>
</dbReference>
<keyword evidence="3" id="KW-0804">Transcription</keyword>
<dbReference type="Gene3D" id="2.60.120.10">
    <property type="entry name" value="Jelly Rolls"/>
    <property type="match status" value="1"/>
</dbReference>
<feature type="domain" description="Cyclic nucleotide-binding" evidence="4">
    <location>
        <begin position="15"/>
        <end position="100"/>
    </location>
</feature>
<evidence type="ECO:0000313" key="6">
    <source>
        <dbReference type="EMBL" id="APZ55265.1"/>
    </source>
</evidence>
<dbReference type="PROSITE" id="PS50042">
    <property type="entry name" value="CNMP_BINDING_3"/>
    <property type="match status" value="1"/>
</dbReference>
<dbReference type="Pfam" id="PF00027">
    <property type="entry name" value="cNMP_binding"/>
    <property type="match status" value="1"/>
</dbReference>
<sequence>MKNSVSYPHLMKAKILADLPTEKKMSFLNQCSVRVVHTPERILIQGDRPQGMFLVAHGRVDVAHSGEHGEQTVICHIGPGDVVGEIETTSGMPCVATCTALPVTTLLFCPTPLLYEFLKHPVFIRNLAAVFTARIARDNQSKATDQHLTVDERIGLRLRQLSQGSDRIRASQARLAEMVGCSRQTMNKSLGRLRDAGIIDIRKGEVRVLRPEALTRVNGQSLH</sequence>
<dbReference type="Pfam" id="PF13545">
    <property type="entry name" value="HTH_Crp_2"/>
    <property type="match status" value="1"/>
</dbReference>
<evidence type="ECO:0000259" key="4">
    <source>
        <dbReference type="PROSITE" id="PS50042"/>
    </source>
</evidence>
<accession>A0A1P8V0X1</accession>
<dbReference type="Gene3D" id="1.10.10.10">
    <property type="entry name" value="Winged helix-like DNA-binding domain superfamily/Winged helix DNA-binding domain"/>
    <property type="match status" value="1"/>
</dbReference>
<dbReference type="AlphaFoldDB" id="A0A1P8V0X1"/>
<dbReference type="InterPro" id="IPR000595">
    <property type="entry name" value="cNMP-bd_dom"/>
</dbReference>
<keyword evidence="7" id="KW-1185">Reference proteome</keyword>
<dbReference type="EMBL" id="CP015095">
    <property type="protein sequence ID" value="APZ55265.1"/>
    <property type="molecule type" value="Genomic_DNA"/>
</dbReference>
<organism evidence="6 7">
    <name type="scientific">Salipiger abyssi</name>
    <dbReference type="NCBI Taxonomy" id="1250539"/>
    <lineage>
        <taxon>Bacteria</taxon>
        <taxon>Pseudomonadati</taxon>
        <taxon>Pseudomonadota</taxon>
        <taxon>Alphaproteobacteria</taxon>
        <taxon>Rhodobacterales</taxon>
        <taxon>Roseobacteraceae</taxon>
        <taxon>Salipiger</taxon>
    </lineage>
</organism>
<dbReference type="InterPro" id="IPR036390">
    <property type="entry name" value="WH_DNA-bd_sf"/>
</dbReference>
<feature type="domain" description="HTH crp-type" evidence="5">
    <location>
        <begin position="148"/>
        <end position="212"/>
    </location>
</feature>
<name>A0A1P8V0X1_9RHOB</name>
<proteinExistence type="predicted"/>
<dbReference type="InterPro" id="IPR018490">
    <property type="entry name" value="cNMP-bd_dom_sf"/>
</dbReference>
<dbReference type="KEGG" id="paby:Ga0080574_TMP4983"/>
<keyword evidence="2" id="KW-0238">DNA-binding</keyword>
<reference evidence="6 7" key="1">
    <citation type="submission" date="2016-04" db="EMBL/GenBank/DDBJ databases">
        <title>Deep-sea bacteria in the southern Pacific.</title>
        <authorList>
            <person name="Tang K."/>
        </authorList>
    </citation>
    <scope>NUCLEOTIDE SEQUENCE [LARGE SCALE GENOMIC DNA]</scope>
    <source>
        <strain evidence="6 7">JLT2014</strain>
        <plasmid evidence="7">ppaby4</plasmid>
    </source>
</reference>
<keyword evidence="1" id="KW-0805">Transcription regulation</keyword>
<dbReference type="SUPFAM" id="SSF51206">
    <property type="entry name" value="cAMP-binding domain-like"/>
    <property type="match status" value="1"/>
</dbReference>
<dbReference type="SMART" id="SM00419">
    <property type="entry name" value="HTH_CRP"/>
    <property type="match status" value="1"/>
</dbReference>
<dbReference type="PROSITE" id="PS51063">
    <property type="entry name" value="HTH_CRP_2"/>
    <property type="match status" value="1"/>
</dbReference>
<dbReference type="InterPro" id="IPR036388">
    <property type="entry name" value="WH-like_DNA-bd_sf"/>
</dbReference>
<evidence type="ECO:0000256" key="2">
    <source>
        <dbReference type="ARBA" id="ARBA00023125"/>
    </source>
</evidence>
<dbReference type="SMART" id="SM00100">
    <property type="entry name" value="cNMP"/>
    <property type="match status" value="1"/>
</dbReference>
<dbReference type="GO" id="GO:0003677">
    <property type="term" value="F:DNA binding"/>
    <property type="evidence" value="ECO:0007669"/>
    <property type="project" value="UniProtKB-KW"/>
</dbReference>
<dbReference type="InterPro" id="IPR012318">
    <property type="entry name" value="HTH_CRP"/>
</dbReference>
<dbReference type="InterPro" id="IPR014710">
    <property type="entry name" value="RmlC-like_jellyroll"/>
</dbReference>
<evidence type="ECO:0000313" key="7">
    <source>
        <dbReference type="Proteomes" id="UP000187059"/>
    </source>
</evidence>
<protein>
    <submittedName>
        <fullName evidence="6">cAMP-binding protein</fullName>
    </submittedName>
</protein>
<evidence type="ECO:0000259" key="5">
    <source>
        <dbReference type="PROSITE" id="PS51063"/>
    </source>
</evidence>
<evidence type="ECO:0000256" key="3">
    <source>
        <dbReference type="ARBA" id="ARBA00023163"/>
    </source>
</evidence>
<geneLocation type="plasmid" evidence="7">
    <name>ppaby4</name>
</geneLocation>
<dbReference type="GO" id="GO:0003700">
    <property type="term" value="F:DNA-binding transcription factor activity"/>
    <property type="evidence" value="ECO:0007669"/>
    <property type="project" value="TreeGrafter"/>
</dbReference>
<dbReference type="SUPFAM" id="SSF46785">
    <property type="entry name" value="Winged helix' DNA-binding domain"/>
    <property type="match status" value="1"/>
</dbReference>